<dbReference type="Pfam" id="PF04082">
    <property type="entry name" value="Fungal_trans"/>
    <property type="match status" value="1"/>
</dbReference>
<evidence type="ECO:0000256" key="3">
    <source>
        <dbReference type="ARBA" id="ARBA00023242"/>
    </source>
</evidence>
<keyword evidence="1" id="KW-0805">Transcription regulation</keyword>
<reference evidence="5 6" key="1">
    <citation type="journal article" date="2016" name="Sci. Rep.">
        <title>Peltaster fructicola genome reveals evolution from an invasive phytopathogen to an ectophytic parasite.</title>
        <authorList>
            <person name="Xu C."/>
            <person name="Chen H."/>
            <person name="Gleason M.L."/>
            <person name="Xu J.R."/>
            <person name="Liu H."/>
            <person name="Zhang R."/>
            <person name="Sun G."/>
        </authorList>
    </citation>
    <scope>NUCLEOTIDE SEQUENCE [LARGE SCALE GENOMIC DNA]</scope>
    <source>
        <strain evidence="5 6">LNHT1506</strain>
    </source>
</reference>
<keyword evidence="6" id="KW-1185">Reference proteome</keyword>
<evidence type="ECO:0000256" key="1">
    <source>
        <dbReference type="ARBA" id="ARBA00023015"/>
    </source>
</evidence>
<dbReference type="PANTHER" id="PTHR47424">
    <property type="entry name" value="REGULATORY PROTEIN GAL4"/>
    <property type="match status" value="1"/>
</dbReference>
<dbReference type="InterPro" id="IPR051127">
    <property type="entry name" value="Fungal_SecMet_Regulators"/>
</dbReference>
<dbReference type="EMBL" id="CP051140">
    <property type="protein sequence ID" value="QIW96592.1"/>
    <property type="molecule type" value="Genomic_DNA"/>
</dbReference>
<dbReference type="OrthoDB" id="3266505at2759"/>
<evidence type="ECO:0000313" key="6">
    <source>
        <dbReference type="Proteomes" id="UP000503462"/>
    </source>
</evidence>
<dbReference type="SMART" id="SM00906">
    <property type="entry name" value="Fungal_trans"/>
    <property type="match status" value="1"/>
</dbReference>
<dbReference type="CDD" id="cd12148">
    <property type="entry name" value="fungal_TF_MHR"/>
    <property type="match status" value="1"/>
</dbReference>
<dbReference type="GO" id="GO:0008270">
    <property type="term" value="F:zinc ion binding"/>
    <property type="evidence" value="ECO:0007669"/>
    <property type="project" value="InterPro"/>
</dbReference>
<dbReference type="PANTHER" id="PTHR47424:SF6">
    <property type="entry name" value="PROLINE UTILIZATION TRANS-ACTIVATOR"/>
    <property type="match status" value="1"/>
</dbReference>
<accession>A0A6H0XPE9</accession>
<dbReference type="AlphaFoldDB" id="A0A6H0XPE9"/>
<keyword evidence="2" id="KW-0804">Transcription</keyword>
<proteinExistence type="predicted"/>
<dbReference type="GO" id="GO:0003677">
    <property type="term" value="F:DNA binding"/>
    <property type="evidence" value="ECO:0007669"/>
    <property type="project" value="InterPro"/>
</dbReference>
<organism evidence="5 6">
    <name type="scientific">Peltaster fructicola</name>
    <dbReference type="NCBI Taxonomy" id="286661"/>
    <lineage>
        <taxon>Eukaryota</taxon>
        <taxon>Fungi</taxon>
        <taxon>Dikarya</taxon>
        <taxon>Ascomycota</taxon>
        <taxon>Pezizomycotina</taxon>
        <taxon>Dothideomycetes</taxon>
        <taxon>Dothideomycetes incertae sedis</taxon>
        <taxon>Peltaster</taxon>
    </lineage>
</organism>
<feature type="domain" description="Xylanolytic transcriptional activator regulatory" evidence="4">
    <location>
        <begin position="176"/>
        <end position="249"/>
    </location>
</feature>
<protein>
    <recommendedName>
        <fullName evidence="4">Xylanolytic transcriptional activator regulatory domain-containing protein</fullName>
    </recommendedName>
</protein>
<dbReference type="Proteomes" id="UP000503462">
    <property type="component" value="Chromosome 2"/>
</dbReference>
<dbReference type="InterPro" id="IPR007219">
    <property type="entry name" value="XnlR_reg_dom"/>
</dbReference>
<gene>
    <name evidence="5" type="ORF">AMS68_002110</name>
</gene>
<name>A0A6H0XPE9_9PEZI</name>
<sequence length="548" mass="62301">MVIGSRGTPEYLGVSSPTVAVRQLSIAGHMDVNREVPSYNEDALRRRISVTNHAFLPPYTVAMKYFQAQHCMIGMIFNFVSEEEFERHLRECLLQLPDINDAEACLKYCQVLMVMAFGQMYAVNIYYNADGPPGFAYFAQALQYLPDIHTNPSVLFCGVLSLIGYFMQNLIRRDAAFMYLGLAQRMALSLALHEEVSIPGFDETLKEQRRRTWWSIYSIDRIFCIKYGNPVTMHDEDISVALPNRLPHEPEYCSAVVLRHYTMLSQILSQIMDRIYRKTAKNGGQLMAAVQDIMRALIKWEQELPSELRMTSTEIHRREAVSTYLHYYQCISMTARPLLFWVVEKRLQEGTTEDWRAGLPQATTGIIEMCINAAKDTIAIMNAAADKDLVTVFGYMDGEHCFCAALVMVVVNIALPYNEKNAQSMEAGLALLESLASKGNHHLDARHQMLLQLLHRGQLRSEGDIVPDYNEPDFMPTLHQHALDGVFPPEATTDLDLLNFKAAYSRSDMNIESDLQHMSNFPGSLSWQEIEQPSHDLGETDGLIYQLQ</sequence>
<keyword evidence="3" id="KW-0539">Nucleus</keyword>
<evidence type="ECO:0000259" key="4">
    <source>
        <dbReference type="SMART" id="SM00906"/>
    </source>
</evidence>
<evidence type="ECO:0000256" key="2">
    <source>
        <dbReference type="ARBA" id="ARBA00023163"/>
    </source>
</evidence>
<evidence type="ECO:0000313" key="5">
    <source>
        <dbReference type="EMBL" id="QIW96592.1"/>
    </source>
</evidence>
<dbReference type="GO" id="GO:0006351">
    <property type="term" value="P:DNA-templated transcription"/>
    <property type="evidence" value="ECO:0007669"/>
    <property type="project" value="InterPro"/>
</dbReference>